<dbReference type="HOGENOM" id="CLU_051638_7_3_10"/>
<dbReference type="GO" id="GO:0008374">
    <property type="term" value="F:O-acyltransferase activity"/>
    <property type="evidence" value="ECO:0007669"/>
    <property type="project" value="TreeGrafter"/>
</dbReference>
<dbReference type="Gene3D" id="2.160.10.10">
    <property type="entry name" value="Hexapeptide repeat proteins"/>
    <property type="match status" value="1"/>
</dbReference>
<dbReference type="PANTHER" id="PTHR23416">
    <property type="entry name" value="SIALIC ACID SYNTHASE-RELATED"/>
    <property type="match status" value="1"/>
</dbReference>
<accession>R9I9T6</accession>
<name>R9I9T6_9BACT</name>
<dbReference type="PANTHER" id="PTHR23416:SF23">
    <property type="entry name" value="ACETYLTRANSFERASE C18B11.09C-RELATED"/>
    <property type="match status" value="1"/>
</dbReference>
<reference evidence="3 4" key="1">
    <citation type="submission" date="2013-04" db="EMBL/GenBank/DDBJ databases">
        <title>The Genome Sequence of Bacteroides massiliensis dnLKV3.</title>
        <authorList>
            <consortium name="The Broad Institute Genomics Platform"/>
            <consortium name="The Broad Institute Genome Sequencing Center for Infectious Disease"/>
            <person name="Earl A."/>
            <person name="Xavier R."/>
            <person name="Kuhn K."/>
            <person name="Stappenbeck T."/>
            <person name="Walker B."/>
            <person name="Young S."/>
            <person name="Zeng Q."/>
            <person name="Gargeya S."/>
            <person name="Fitzgerald M."/>
            <person name="Haas B."/>
            <person name="Abouelleil A."/>
            <person name="Allen A.W."/>
            <person name="Alvarado L."/>
            <person name="Arachchi H.M."/>
            <person name="Berlin A.M."/>
            <person name="Chapman S.B."/>
            <person name="Gainer-Dewar J."/>
            <person name="Goldberg J."/>
            <person name="Griggs A."/>
            <person name="Gujja S."/>
            <person name="Hansen M."/>
            <person name="Howarth C."/>
            <person name="Imamovic A."/>
            <person name="Ireland A."/>
            <person name="Larimer J."/>
            <person name="McCowan C."/>
            <person name="Murphy C."/>
            <person name="Pearson M."/>
            <person name="Poon T.W."/>
            <person name="Priest M."/>
            <person name="Roberts A."/>
            <person name="Saif S."/>
            <person name="Shea T."/>
            <person name="Sisk P."/>
            <person name="Sykes S."/>
            <person name="Wortman J."/>
            <person name="Nusbaum C."/>
            <person name="Birren B."/>
        </authorList>
    </citation>
    <scope>NUCLEOTIDE SEQUENCE [LARGE SCALE GENOMIC DNA]</scope>
    <source>
        <strain evidence="4">dnLKV3</strain>
    </source>
</reference>
<dbReference type="Proteomes" id="UP000014200">
    <property type="component" value="Unassembled WGS sequence"/>
</dbReference>
<dbReference type="InterPro" id="IPR011004">
    <property type="entry name" value="Trimer_LpxA-like_sf"/>
</dbReference>
<keyword evidence="2" id="KW-0808">Transferase</keyword>
<evidence type="ECO:0000256" key="2">
    <source>
        <dbReference type="ARBA" id="ARBA00022679"/>
    </source>
</evidence>
<protein>
    <recommendedName>
        <fullName evidence="5">Acyltransferase</fullName>
    </recommendedName>
</protein>
<dbReference type="SUPFAM" id="SSF51161">
    <property type="entry name" value="Trimeric LpxA-like enzymes"/>
    <property type="match status" value="1"/>
</dbReference>
<dbReference type="AlphaFoldDB" id="R9I9T6"/>
<evidence type="ECO:0008006" key="5">
    <source>
        <dbReference type="Google" id="ProtNLM"/>
    </source>
</evidence>
<sequence>MQDNRTLYERNVQDRSRLRYLLGLIIRWKQNFKYARARRIARKRGASIGEGVIMPLELAKKVNSNLSVGSHTSIQTGKLDMRSPITIGNHVIIGSGTEIITTSHNIDSPDWEHKNYGITIEDYAWIPTNVLVLPSCRKIGYGAVAGSGSVVVKNVEPMSVVGGNPAKELKKRKCVHSSLIVESLLGGDYEVYRKTWEKRN</sequence>
<dbReference type="CDD" id="cd04647">
    <property type="entry name" value="LbH_MAT_like"/>
    <property type="match status" value="1"/>
</dbReference>
<dbReference type="PATRIC" id="fig|1235788.3.peg.1587"/>
<proteinExistence type="inferred from homology"/>
<organism evidence="3 4">
    <name type="scientific">Phocaeicola sartorii</name>
    <dbReference type="NCBI Taxonomy" id="671267"/>
    <lineage>
        <taxon>Bacteria</taxon>
        <taxon>Pseudomonadati</taxon>
        <taxon>Bacteroidota</taxon>
        <taxon>Bacteroidia</taxon>
        <taxon>Bacteroidales</taxon>
        <taxon>Bacteroidaceae</taxon>
        <taxon>Phocaeicola</taxon>
    </lineage>
</organism>
<dbReference type="InterPro" id="IPR051159">
    <property type="entry name" value="Hexapeptide_acetyltransf"/>
</dbReference>
<comment type="similarity">
    <text evidence="1">Belongs to the transferase hexapeptide repeat family.</text>
</comment>
<evidence type="ECO:0000256" key="1">
    <source>
        <dbReference type="ARBA" id="ARBA00007274"/>
    </source>
</evidence>
<evidence type="ECO:0000313" key="4">
    <source>
        <dbReference type="Proteomes" id="UP000014200"/>
    </source>
</evidence>
<gene>
    <name evidence="3" type="ORF">C802_01552</name>
</gene>
<evidence type="ECO:0000313" key="3">
    <source>
        <dbReference type="EMBL" id="EOS13709.1"/>
    </source>
</evidence>
<dbReference type="GeneID" id="82154674"/>
<comment type="caution">
    <text evidence="3">The sequence shown here is derived from an EMBL/GenBank/DDBJ whole genome shotgun (WGS) entry which is preliminary data.</text>
</comment>
<dbReference type="OrthoDB" id="9812571at2"/>
<dbReference type="GO" id="GO:0005829">
    <property type="term" value="C:cytosol"/>
    <property type="evidence" value="ECO:0007669"/>
    <property type="project" value="TreeGrafter"/>
</dbReference>
<dbReference type="EMBL" id="ASSP01000009">
    <property type="protein sequence ID" value="EOS13709.1"/>
    <property type="molecule type" value="Genomic_DNA"/>
</dbReference>
<keyword evidence="4" id="KW-1185">Reference proteome</keyword>
<dbReference type="STRING" id="1235788.C802_01552"/>
<dbReference type="RefSeq" id="WP_016275960.1">
    <property type="nucleotide sequence ID" value="NZ_CAUCNL010000012.1"/>
</dbReference>